<dbReference type="RefSeq" id="WP_015902686.1">
    <property type="nucleotide sequence ID" value="NC_012115.1"/>
</dbReference>
<dbReference type="InterPro" id="IPR001867">
    <property type="entry name" value="OmpR/PhoB-type_DNA-bd"/>
</dbReference>
<dbReference type="Proteomes" id="UP000000448">
    <property type="component" value="Chromosome"/>
</dbReference>
<dbReference type="GO" id="GO:0000156">
    <property type="term" value="F:phosphorelay response regulator activity"/>
    <property type="evidence" value="ECO:0007669"/>
    <property type="project" value="TreeGrafter"/>
</dbReference>
<evidence type="ECO:0000259" key="6">
    <source>
        <dbReference type="PROSITE" id="PS50110"/>
    </source>
</evidence>
<dbReference type="PANTHER" id="PTHR48111:SF40">
    <property type="entry name" value="PHOSPHATE REGULON TRANSCRIPTIONAL REGULATORY PROTEIN PHOB"/>
    <property type="match status" value="1"/>
</dbReference>
<feature type="domain" description="Response regulatory" evidence="6">
    <location>
        <begin position="3"/>
        <end position="117"/>
    </location>
</feature>
<accession>B9L7X1</accession>
<dbReference type="SUPFAM" id="SSF52172">
    <property type="entry name" value="CheY-like"/>
    <property type="match status" value="1"/>
</dbReference>
<dbReference type="GO" id="GO:0005829">
    <property type="term" value="C:cytosol"/>
    <property type="evidence" value="ECO:0007669"/>
    <property type="project" value="TreeGrafter"/>
</dbReference>
<dbReference type="STRING" id="598659.NAMH_0306"/>
<reference evidence="8 9" key="1">
    <citation type="journal article" date="2009" name="PLoS Genet.">
        <title>Adaptations to submarine hydrothermal environments exemplified by the genome of Nautilia profundicola.</title>
        <authorList>
            <person name="Campbell B.J."/>
            <person name="Smith J.L."/>
            <person name="Hanson T.E."/>
            <person name="Klotz M.G."/>
            <person name="Stein L.Y."/>
            <person name="Lee C.K."/>
            <person name="Wu D."/>
            <person name="Robinson J.M."/>
            <person name="Khouri H.M."/>
            <person name="Eisen J.A."/>
            <person name="Cary S.C."/>
        </authorList>
    </citation>
    <scope>NUCLEOTIDE SEQUENCE [LARGE SCALE GENOMIC DNA]</scope>
    <source>
        <strain evidence="9">ATCC BAA-1463 / DSM 18972 / AmH</strain>
    </source>
</reference>
<dbReference type="PROSITE" id="PS51755">
    <property type="entry name" value="OMPR_PHOB"/>
    <property type="match status" value="1"/>
</dbReference>
<dbReference type="eggNOG" id="COG0745">
    <property type="taxonomic scope" value="Bacteria"/>
</dbReference>
<dbReference type="PROSITE" id="PS50110">
    <property type="entry name" value="RESPONSE_REGULATORY"/>
    <property type="match status" value="1"/>
</dbReference>
<feature type="DNA-binding region" description="OmpR/PhoB-type" evidence="5">
    <location>
        <begin position="124"/>
        <end position="212"/>
    </location>
</feature>
<evidence type="ECO:0000256" key="4">
    <source>
        <dbReference type="PROSITE-ProRule" id="PRU00169"/>
    </source>
</evidence>
<keyword evidence="3 5" id="KW-0238">DNA-binding</keyword>
<dbReference type="CDD" id="cd00383">
    <property type="entry name" value="trans_reg_C"/>
    <property type="match status" value="1"/>
</dbReference>
<organism evidence="8 9">
    <name type="scientific">Nautilia profundicola (strain ATCC BAA-1463 / DSM 18972 / AmH)</name>
    <dbReference type="NCBI Taxonomy" id="598659"/>
    <lineage>
        <taxon>Bacteria</taxon>
        <taxon>Pseudomonadati</taxon>
        <taxon>Campylobacterota</taxon>
        <taxon>Epsilonproteobacteria</taxon>
        <taxon>Nautiliales</taxon>
        <taxon>Nautiliaceae</taxon>
        <taxon>Nautilia</taxon>
    </lineage>
</organism>
<evidence type="ECO:0000256" key="2">
    <source>
        <dbReference type="ARBA" id="ARBA00023012"/>
    </source>
</evidence>
<keyword evidence="1 4" id="KW-0597">Phosphoprotein</keyword>
<dbReference type="Gene3D" id="1.10.10.10">
    <property type="entry name" value="Winged helix-like DNA-binding domain superfamily/Winged helix DNA-binding domain"/>
    <property type="match status" value="1"/>
</dbReference>
<dbReference type="SMART" id="SM00862">
    <property type="entry name" value="Trans_reg_C"/>
    <property type="match status" value="1"/>
</dbReference>
<dbReference type="Pfam" id="PF00072">
    <property type="entry name" value="Response_reg"/>
    <property type="match status" value="1"/>
</dbReference>
<proteinExistence type="predicted"/>
<evidence type="ECO:0000313" key="8">
    <source>
        <dbReference type="EMBL" id="ACM93634.1"/>
    </source>
</evidence>
<keyword evidence="2" id="KW-0902">Two-component regulatory system</keyword>
<sequence>MITIAIIEDEEDLLELLEFTLQQNGYDAVGFTNTKKVKDFIIEENPDLLIVDRNLPGVEGSVFVKDLKQEGYEIPVIFLTAKADEDDIVEGFERGADDYITKPFKMKELLARIKAVLKRYNISASVVSYKDYHLDLNGRTLTHENIDIPLTPSEFRLLELFFKNQKRTLSRSEIMDELGSTNEKSVNVAINRLNHKIGNIIESVRGVGYKLK</sequence>
<dbReference type="InterPro" id="IPR001789">
    <property type="entry name" value="Sig_transdc_resp-reg_receiver"/>
</dbReference>
<dbReference type="KEGG" id="nam:NAMH_0306"/>
<evidence type="ECO:0000256" key="5">
    <source>
        <dbReference type="PROSITE-ProRule" id="PRU01091"/>
    </source>
</evidence>
<evidence type="ECO:0000256" key="1">
    <source>
        <dbReference type="ARBA" id="ARBA00022553"/>
    </source>
</evidence>
<evidence type="ECO:0000259" key="7">
    <source>
        <dbReference type="PROSITE" id="PS51755"/>
    </source>
</evidence>
<dbReference type="SMART" id="SM00448">
    <property type="entry name" value="REC"/>
    <property type="match status" value="1"/>
</dbReference>
<dbReference type="PANTHER" id="PTHR48111">
    <property type="entry name" value="REGULATOR OF RPOS"/>
    <property type="match status" value="1"/>
</dbReference>
<name>B9L7X1_NAUPA</name>
<dbReference type="EMBL" id="CP001279">
    <property type="protein sequence ID" value="ACM93634.1"/>
    <property type="molecule type" value="Genomic_DNA"/>
</dbReference>
<feature type="modified residue" description="4-aspartylphosphate" evidence="4">
    <location>
        <position position="52"/>
    </location>
</feature>
<dbReference type="Gene3D" id="6.10.250.690">
    <property type="match status" value="1"/>
</dbReference>
<protein>
    <submittedName>
        <fullName evidence="8">DNA-binding response regulator PhoB</fullName>
    </submittedName>
</protein>
<dbReference type="GO" id="GO:0000976">
    <property type="term" value="F:transcription cis-regulatory region binding"/>
    <property type="evidence" value="ECO:0007669"/>
    <property type="project" value="TreeGrafter"/>
</dbReference>
<dbReference type="GO" id="GO:0006355">
    <property type="term" value="P:regulation of DNA-templated transcription"/>
    <property type="evidence" value="ECO:0007669"/>
    <property type="project" value="InterPro"/>
</dbReference>
<gene>
    <name evidence="8" type="primary">phoB</name>
    <name evidence="8" type="ordered locus">NAMH_0306</name>
</gene>
<dbReference type="InterPro" id="IPR036388">
    <property type="entry name" value="WH-like_DNA-bd_sf"/>
</dbReference>
<dbReference type="AlphaFoldDB" id="B9L7X1"/>
<dbReference type="GO" id="GO:0032993">
    <property type="term" value="C:protein-DNA complex"/>
    <property type="evidence" value="ECO:0007669"/>
    <property type="project" value="TreeGrafter"/>
</dbReference>
<dbReference type="HOGENOM" id="CLU_000445_30_3_7"/>
<feature type="domain" description="OmpR/PhoB-type" evidence="7">
    <location>
        <begin position="124"/>
        <end position="212"/>
    </location>
</feature>
<evidence type="ECO:0000313" key="9">
    <source>
        <dbReference type="Proteomes" id="UP000000448"/>
    </source>
</evidence>
<dbReference type="InterPro" id="IPR011006">
    <property type="entry name" value="CheY-like_superfamily"/>
</dbReference>
<dbReference type="InterPro" id="IPR039420">
    <property type="entry name" value="WalR-like"/>
</dbReference>
<dbReference type="Pfam" id="PF00486">
    <property type="entry name" value="Trans_reg_C"/>
    <property type="match status" value="1"/>
</dbReference>
<keyword evidence="9" id="KW-1185">Reference proteome</keyword>
<dbReference type="Gene3D" id="3.40.50.2300">
    <property type="match status" value="1"/>
</dbReference>
<evidence type="ECO:0000256" key="3">
    <source>
        <dbReference type="ARBA" id="ARBA00023125"/>
    </source>
</evidence>